<sequence>MGRLDDAVNLDDYSKLVDSDYDISIEVGDDDRLFEDFVNDIVTDRPPTKSDEIEDGSSGFIGGGGGDVLDNDYDLDENKLSNDEQAKPSYQIFNPVEIFDPTFLLGMLFSTKDEF</sequence>
<gene>
    <name evidence="2" type="ORF">Salat_1858200</name>
</gene>
<dbReference type="EMBL" id="JACGWO010000007">
    <property type="protein sequence ID" value="KAK4422757.1"/>
    <property type="molecule type" value="Genomic_DNA"/>
</dbReference>
<dbReference type="Proteomes" id="UP001293254">
    <property type="component" value="Unassembled WGS sequence"/>
</dbReference>
<comment type="caution">
    <text evidence="2">The sequence shown here is derived from an EMBL/GenBank/DDBJ whole genome shotgun (WGS) entry which is preliminary data.</text>
</comment>
<accession>A0AAE1Y3U1</accession>
<reference evidence="2" key="2">
    <citation type="journal article" date="2024" name="Plant">
        <title>Genomic evolution and insights into agronomic trait innovations of Sesamum species.</title>
        <authorList>
            <person name="Miao H."/>
            <person name="Wang L."/>
            <person name="Qu L."/>
            <person name="Liu H."/>
            <person name="Sun Y."/>
            <person name="Le M."/>
            <person name="Wang Q."/>
            <person name="Wei S."/>
            <person name="Zheng Y."/>
            <person name="Lin W."/>
            <person name="Duan Y."/>
            <person name="Cao H."/>
            <person name="Xiong S."/>
            <person name="Wang X."/>
            <person name="Wei L."/>
            <person name="Li C."/>
            <person name="Ma Q."/>
            <person name="Ju M."/>
            <person name="Zhao R."/>
            <person name="Li G."/>
            <person name="Mu C."/>
            <person name="Tian Q."/>
            <person name="Mei H."/>
            <person name="Zhang T."/>
            <person name="Gao T."/>
            <person name="Zhang H."/>
        </authorList>
    </citation>
    <scope>NUCLEOTIDE SEQUENCE</scope>
    <source>
        <strain evidence="2">3651</strain>
    </source>
</reference>
<protein>
    <submittedName>
        <fullName evidence="2">Uncharacterized protein</fullName>
    </submittedName>
</protein>
<reference evidence="2" key="1">
    <citation type="submission" date="2020-06" db="EMBL/GenBank/DDBJ databases">
        <authorList>
            <person name="Li T."/>
            <person name="Hu X."/>
            <person name="Zhang T."/>
            <person name="Song X."/>
            <person name="Zhang H."/>
            <person name="Dai N."/>
            <person name="Sheng W."/>
            <person name="Hou X."/>
            <person name="Wei L."/>
        </authorList>
    </citation>
    <scope>NUCLEOTIDE SEQUENCE</scope>
    <source>
        <strain evidence="2">3651</strain>
        <tissue evidence="2">Leaf</tissue>
    </source>
</reference>
<feature type="region of interest" description="Disordered" evidence="1">
    <location>
        <begin position="43"/>
        <end position="64"/>
    </location>
</feature>
<name>A0AAE1Y3U1_9LAMI</name>
<evidence type="ECO:0000256" key="1">
    <source>
        <dbReference type="SAM" id="MobiDB-lite"/>
    </source>
</evidence>
<evidence type="ECO:0000313" key="2">
    <source>
        <dbReference type="EMBL" id="KAK4422757.1"/>
    </source>
</evidence>
<keyword evidence="3" id="KW-1185">Reference proteome</keyword>
<proteinExistence type="predicted"/>
<dbReference type="AlphaFoldDB" id="A0AAE1Y3U1"/>
<evidence type="ECO:0000313" key="3">
    <source>
        <dbReference type="Proteomes" id="UP001293254"/>
    </source>
</evidence>
<organism evidence="2 3">
    <name type="scientific">Sesamum alatum</name>
    <dbReference type="NCBI Taxonomy" id="300844"/>
    <lineage>
        <taxon>Eukaryota</taxon>
        <taxon>Viridiplantae</taxon>
        <taxon>Streptophyta</taxon>
        <taxon>Embryophyta</taxon>
        <taxon>Tracheophyta</taxon>
        <taxon>Spermatophyta</taxon>
        <taxon>Magnoliopsida</taxon>
        <taxon>eudicotyledons</taxon>
        <taxon>Gunneridae</taxon>
        <taxon>Pentapetalae</taxon>
        <taxon>asterids</taxon>
        <taxon>lamiids</taxon>
        <taxon>Lamiales</taxon>
        <taxon>Pedaliaceae</taxon>
        <taxon>Sesamum</taxon>
    </lineage>
</organism>